<accession>B8IMH8</accession>
<evidence type="ECO:0000256" key="6">
    <source>
        <dbReference type="ARBA" id="ARBA00012375"/>
    </source>
</evidence>
<dbReference type="EMBL" id="CP001349">
    <property type="protein sequence ID" value="ACL58364.1"/>
    <property type="molecule type" value="Genomic_DNA"/>
</dbReference>
<evidence type="ECO:0000256" key="8">
    <source>
        <dbReference type="ARBA" id="ARBA00022475"/>
    </source>
</evidence>
<keyword evidence="8" id="KW-1003">Cell membrane</keyword>
<comment type="pathway">
    <text evidence="4">Lipid metabolism.</text>
</comment>
<evidence type="ECO:0000256" key="17">
    <source>
        <dbReference type="ARBA" id="ARBA00032888"/>
    </source>
</evidence>
<dbReference type="eggNOG" id="COG2134">
    <property type="taxonomic scope" value="Bacteria"/>
</dbReference>
<evidence type="ECO:0000313" key="20">
    <source>
        <dbReference type="EMBL" id="ACL58364.1"/>
    </source>
</evidence>
<name>B8IMH8_METNO</name>
<evidence type="ECO:0000256" key="11">
    <source>
        <dbReference type="ARBA" id="ARBA00022801"/>
    </source>
</evidence>
<evidence type="ECO:0000256" key="4">
    <source>
        <dbReference type="ARBA" id="ARBA00005189"/>
    </source>
</evidence>
<proteinExistence type="inferred from homology"/>
<evidence type="ECO:0000256" key="16">
    <source>
        <dbReference type="ARBA" id="ARBA00023264"/>
    </source>
</evidence>
<comment type="subcellular location">
    <subcellularLocation>
        <location evidence="2">Cell membrane</location>
        <topology evidence="2">Single-pass membrane protein</topology>
    </subcellularLocation>
</comment>
<keyword evidence="19" id="KW-0732">Signal</keyword>
<evidence type="ECO:0000256" key="10">
    <source>
        <dbReference type="ARBA" id="ARBA00022692"/>
    </source>
</evidence>
<evidence type="ECO:0000256" key="19">
    <source>
        <dbReference type="SAM" id="SignalP"/>
    </source>
</evidence>
<gene>
    <name evidence="20" type="ordered locus">Mnod_3452</name>
</gene>
<evidence type="ECO:0000256" key="12">
    <source>
        <dbReference type="ARBA" id="ARBA00022989"/>
    </source>
</evidence>
<comment type="similarity">
    <text evidence="5">Belongs to the Cdh family.</text>
</comment>
<evidence type="ECO:0000256" key="9">
    <source>
        <dbReference type="ARBA" id="ARBA00022516"/>
    </source>
</evidence>
<dbReference type="InterPro" id="IPR003763">
    <property type="entry name" value="CDP-diacylglyc_Pase"/>
</dbReference>
<dbReference type="HOGENOM" id="CLU_077117_0_0_5"/>
<dbReference type="STRING" id="460265.Mnod_3452"/>
<dbReference type="EC" id="3.6.1.26" evidence="6"/>
<dbReference type="Pfam" id="PF02611">
    <property type="entry name" value="CDH"/>
    <property type="match status" value="1"/>
</dbReference>
<protein>
    <recommendedName>
        <fullName evidence="7">CDP-diacylglycerol pyrophosphatase</fullName>
        <ecNumber evidence="6">3.6.1.26</ecNumber>
    </recommendedName>
    <alternativeName>
        <fullName evidence="17">CDP-diacylglycerol phosphatidylhydrolase</fullName>
    </alternativeName>
    <alternativeName>
        <fullName evidence="18">CDP-diglyceride hydrolase</fullName>
    </alternativeName>
</protein>
<keyword evidence="14" id="KW-0472">Membrane</keyword>
<evidence type="ECO:0000256" key="2">
    <source>
        <dbReference type="ARBA" id="ARBA00004162"/>
    </source>
</evidence>
<reference evidence="20 21" key="1">
    <citation type="submission" date="2009-01" db="EMBL/GenBank/DDBJ databases">
        <title>Complete sequence of chromosome of Methylobacterium nodulans ORS 2060.</title>
        <authorList>
            <consortium name="US DOE Joint Genome Institute"/>
            <person name="Lucas S."/>
            <person name="Copeland A."/>
            <person name="Lapidus A."/>
            <person name="Glavina del Rio T."/>
            <person name="Dalin E."/>
            <person name="Tice H."/>
            <person name="Bruce D."/>
            <person name="Goodwin L."/>
            <person name="Pitluck S."/>
            <person name="Sims D."/>
            <person name="Brettin T."/>
            <person name="Detter J.C."/>
            <person name="Han C."/>
            <person name="Larimer F."/>
            <person name="Land M."/>
            <person name="Hauser L."/>
            <person name="Kyrpides N."/>
            <person name="Ivanova N."/>
            <person name="Marx C.J."/>
            <person name="Richardson P."/>
        </authorList>
    </citation>
    <scope>NUCLEOTIDE SEQUENCE [LARGE SCALE GENOMIC DNA]</scope>
    <source>
        <strain evidence="21">LMG 21967 / CNCM I-2342 / ORS 2060</strain>
    </source>
</reference>
<dbReference type="RefSeq" id="WP_015930026.1">
    <property type="nucleotide sequence ID" value="NC_011894.1"/>
</dbReference>
<comment type="pathway">
    <text evidence="3">Phospholipid metabolism; CDP-diacylglycerol degradation; phosphatidate from CDP-diacylglycerol: step 1/1.</text>
</comment>
<evidence type="ECO:0000256" key="7">
    <source>
        <dbReference type="ARBA" id="ARBA00019608"/>
    </source>
</evidence>
<evidence type="ECO:0000256" key="14">
    <source>
        <dbReference type="ARBA" id="ARBA00023136"/>
    </source>
</evidence>
<dbReference type="KEGG" id="mno:Mnod_3452"/>
<dbReference type="GO" id="GO:0005886">
    <property type="term" value="C:plasma membrane"/>
    <property type="evidence" value="ECO:0007669"/>
    <property type="project" value="UniProtKB-SubCell"/>
</dbReference>
<feature type="chain" id="PRO_5002871762" description="CDP-diacylglycerol pyrophosphatase" evidence="19">
    <location>
        <begin position="33"/>
        <end position="263"/>
    </location>
</feature>
<evidence type="ECO:0000313" key="21">
    <source>
        <dbReference type="Proteomes" id="UP000008207"/>
    </source>
</evidence>
<keyword evidence="21" id="KW-1185">Reference proteome</keyword>
<keyword evidence="10" id="KW-0812">Transmembrane</keyword>
<dbReference type="SUPFAM" id="SSF54197">
    <property type="entry name" value="HIT-like"/>
    <property type="match status" value="1"/>
</dbReference>
<keyword evidence="11 20" id="KW-0378">Hydrolase</keyword>
<evidence type="ECO:0000256" key="1">
    <source>
        <dbReference type="ARBA" id="ARBA00001007"/>
    </source>
</evidence>
<dbReference type="GO" id="GO:0008654">
    <property type="term" value="P:phospholipid biosynthetic process"/>
    <property type="evidence" value="ECO:0007669"/>
    <property type="project" value="UniProtKB-KW"/>
</dbReference>
<dbReference type="GO" id="GO:0008715">
    <property type="term" value="F:CDP-diacylglycerol diphosphatase activity"/>
    <property type="evidence" value="ECO:0007669"/>
    <property type="project" value="UniProtKB-EC"/>
</dbReference>
<dbReference type="InterPro" id="IPR036265">
    <property type="entry name" value="HIT-like_sf"/>
</dbReference>
<organism evidence="20 21">
    <name type="scientific">Methylobacterium nodulans (strain LMG 21967 / CNCM I-2342 / ORS 2060)</name>
    <dbReference type="NCBI Taxonomy" id="460265"/>
    <lineage>
        <taxon>Bacteria</taxon>
        <taxon>Pseudomonadati</taxon>
        <taxon>Pseudomonadota</taxon>
        <taxon>Alphaproteobacteria</taxon>
        <taxon>Hyphomicrobiales</taxon>
        <taxon>Methylobacteriaceae</taxon>
        <taxon>Methylobacterium</taxon>
    </lineage>
</organism>
<keyword evidence="15" id="KW-0594">Phospholipid biosynthesis</keyword>
<keyword evidence="9" id="KW-0444">Lipid biosynthesis</keyword>
<evidence type="ECO:0000256" key="15">
    <source>
        <dbReference type="ARBA" id="ARBA00023209"/>
    </source>
</evidence>
<evidence type="ECO:0000256" key="13">
    <source>
        <dbReference type="ARBA" id="ARBA00023098"/>
    </source>
</evidence>
<evidence type="ECO:0000256" key="3">
    <source>
        <dbReference type="ARBA" id="ARBA00004927"/>
    </source>
</evidence>
<dbReference type="UniPathway" id="UPA00609">
    <property type="reaction ID" value="UER00664"/>
</dbReference>
<keyword evidence="16" id="KW-1208">Phospholipid metabolism</keyword>
<dbReference type="GO" id="GO:0046342">
    <property type="term" value="P:CDP-diacylglycerol catabolic process"/>
    <property type="evidence" value="ECO:0007669"/>
    <property type="project" value="UniProtKB-UniPathway"/>
</dbReference>
<feature type="signal peptide" evidence="19">
    <location>
        <begin position="1"/>
        <end position="32"/>
    </location>
</feature>
<comment type="catalytic activity">
    <reaction evidence="1">
        <text>a CDP-1,2-diacyl-sn-glycerol + H2O = a 1,2-diacyl-sn-glycero-3-phosphate + CMP + 2 H(+)</text>
        <dbReference type="Rhea" id="RHEA:15221"/>
        <dbReference type="ChEBI" id="CHEBI:15377"/>
        <dbReference type="ChEBI" id="CHEBI:15378"/>
        <dbReference type="ChEBI" id="CHEBI:58332"/>
        <dbReference type="ChEBI" id="CHEBI:58608"/>
        <dbReference type="ChEBI" id="CHEBI:60377"/>
        <dbReference type="EC" id="3.6.1.26"/>
    </reaction>
</comment>
<dbReference type="AlphaFoldDB" id="B8IMH8"/>
<dbReference type="Proteomes" id="UP000008207">
    <property type="component" value="Chromosome"/>
</dbReference>
<keyword evidence="12" id="KW-1133">Transmembrane helix</keyword>
<evidence type="ECO:0000256" key="5">
    <source>
        <dbReference type="ARBA" id="ARBA00006435"/>
    </source>
</evidence>
<evidence type="ECO:0000256" key="18">
    <source>
        <dbReference type="ARBA" id="ARBA00032892"/>
    </source>
</evidence>
<sequence length="263" mass="28514">MDRHDGPQVTQRWHSIRCYLLLCLILAPAAAATEPTRNLLWVTLQTCILTKRMTGRALPCLAVDLGDKDRPGTAVLRAPGQATHVVVMPTERVVGLEDPQLQQRPGTAYWQAALAARHYVTEALGGRLTAYDVGLAVNSIGGRSQDQLHIHLDCVQPSVQAALQHYASTIGSTWAAMPIALQGSRFFALRVGADQMRDLNPFAALGHLPGRRTELRDTSLAMISVSGESGTRDFVLLAYRDPEAHAEKLLDHACTALAKAAAK</sequence>
<dbReference type="Gene3D" id="3.30.428.30">
    <property type="entry name" value="HIT family - CDH-like"/>
    <property type="match status" value="1"/>
</dbReference>
<keyword evidence="13" id="KW-0443">Lipid metabolism</keyword>